<comment type="similarity">
    <text evidence="5">Belongs to the SAT4 family.</text>
</comment>
<keyword evidence="4 7" id="KW-0472">Membrane</keyword>
<proteinExistence type="inferred from homology"/>
<keyword evidence="3 7" id="KW-1133">Transmembrane helix</keyword>
<dbReference type="PANTHER" id="PTHR33048:SF93">
    <property type="entry name" value="INTEGRAL MEMBRANE PROTEIN"/>
    <property type="match status" value="1"/>
</dbReference>
<dbReference type="InterPro" id="IPR049326">
    <property type="entry name" value="Rhodopsin_dom_fungi"/>
</dbReference>
<protein>
    <recommendedName>
        <fullName evidence="8">Rhodopsin domain-containing protein</fullName>
    </recommendedName>
</protein>
<evidence type="ECO:0000256" key="1">
    <source>
        <dbReference type="ARBA" id="ARBA00004141"/>
    </source>
</evidence>
<sequence>MTIGGQAPMAMGAMWFLTIFSLVFVGLRYYTRAVIVRQMGWDDHVYLLSGLFLLFYTLFMQVSSGYGFGQAITDLTLDDAVNAVKWEMVGQTFAVLGMAIAKLSLGLFLLRIVVETWHRVAIWIASASLLLVSVMTAIVFWIQCLPSQSIFDPRVPGHCIIEVEPFSILLGSWCAAVDFFFAGFPWLFIWKLNMRYNEKATIAASMSLGLVAGICGIIRTVELSGLASRNYTQDTVNLIIWSAAEIAVTMVCAGVPILRPLWRRTIHGTTKGSSSRNTASNGYYRHGDGKDGTGGANSYRLKKMGGASSTAESDDVEANHAGHKRDNSGFPDANPKLGIRGPTTVTYIEAREDKRGVTGHSDEETILGPEFRRSQASAKNGRGGIQVREDVDVRVE</sequence>
<feature type="transmembrane region" description="Helical" evidence="7">
    <location>
        <begin position="122"/>
        <end position="142"/>
    </location>
</feature>
<feature type="compositionally biased region" description="Polar residues" evidence="6">
    <location>
        <begin position="269"/>
        <end position="281"/>
    </location>
</feature>
<gene>
    <name evidence="9" type="ORF">QBC46DRAFT_83709</name>
</gene>
<feature type="transmembrane region" description="Helical" evidence="7">
    <location>
        <begin position="166"/>
        <end position="188"/>
    </location>
</feature>
<feature type="compositionally biased region" description="Basic and acidic residues" evidence="6">
    <location>
        <begin position="387"/>
        <end position="396"/>
    </location>
</feature>
<evidence type="ECO:0000256" key="4">
    <source>
        <dbReference type="ARBA" id="ARBA00023136"/>
    </source>
</evidence>
<dbReference type="GO" id="GO:0016020">
    <property type="term" value="C:membrane"/>
    <property type="evidence" value="ECO:0007669"/>
    <property type="project" value="UniProtKB-SubCell"/>
</dbReference>
<evidence type="ECO:0000313" key="9">
    <source>
        <dbReference type="EMBL" id="KAK3934266.1"/>
    </source>
</evidence>
<feature type="transmembrane region" description="Helical" evidence="7">
    <location>
        <begin position="43"/>
        <end position="68"/>
    </location>
</feature>
<accession>A0AAN6RZJ8</accession>
<dbReference type="InterPro" id="IPR052337">
    <property type="entry name" value="SAT4-like"/>
</dbReference>
<feature type="compositionally biased region" description="Basic and acidic residues" evidence="6">
    <location>
        <begin position="317"/>
        <end position="327"/>
    </location>
</feature>
<feature type="transmembrane region" description="Helical" evidence="7">
    <location>
        <begin position="88"/>
        <end position="110"/>
    </location>
</feature>
<keyword evidence="10" id="KW-1185">Reference proteome</keyword>
<feature type="transmembrane region" description="Helical" evidence="7">
    <location>
        <begin position="12"/>
        <end position="31"/>
    </location>
</feature>
<feature type="region of interest" description="Disordered" evidence="6">
    <location>
        <begin position="269"/>
        <end position="396"/>
    </location>
</feature>
<organism evidence="9 10">
    <name type="scientific">Diplogelasinospora grovesii</name>
    <dbReference type="NCBI Taxonomy" id="303347"/>
    <lineage>
        <taxon>Eukaryota</taxon>
        <taxon>Fungi</taxon>
        <taxon>Dikarya</taxon>
        <taxon>Ascomycota</taxon>
        <taxon>Pezizomycotina</taxon>
        <taxon>Sordariomycetes</taxon>
        <taxon>Sordariomycetidae</taxon>
        <taxon>Sordariales</taxon>
        <taxon>Diplogelasinosporaceae</taxon>
        <taxon>Diplogelasinospora</taxon>
    </lineage>
</organism>
<evidence type="ECO:0000256" key="2">
    <source>
        <dbReference type="ARBA" id="ARBA00022692"/>
    </source>
</evidence>
<evidence type="ECO:0000256" key="3">
    <source>
        <dbReference type="ARBA" id="ARBA00022989"/>
    </source>
</evidence>
<evidence type="ECO:0000256" key="7">
    <source>
        <dbReference type="SAM" id="Phobius"/>
    </source>
</evidence>
<feature type="transmembrane region" description="Helical" evidence="7">
    <location>
        <begin position="239"/>
        <end position="258"/>
    </location>
</feature>
<keyword evidence="2 7" id="KW-0812">Transmembrane</keyword>
<feature type="transmembrane region" description="Helical" evidence="7">
    <location>
        <begin position="200"/>
        <end position="219"/>
    </location>
</feature>
<dbReference type="AlphaFoldDB" id="A0AAN6RZJ8"/>
<comment type="caution">
    <text evidence="9">The sequence shown here is derived from an EMBL/GenBank/DDBJ whole genome shotgun (WGS) entry which is preliminary data.</text>
</comment>
<evidence type="ECO:0000256" key="5">
    <source>
        <dbReference type="ARBA" id="ARBA00038359"/>
    </source>
</evidence>
<feature type="domain" description="Rhodopsin" evidence="8">
    <location>
        <begin position="27"/>
        <end position="264"/>
    </location>
</feature>
<reference evidence="10" key="1">
    <citation type="journal article" date="2023" name="Mol. Phylogenet. Evol.">
        <title>Genome-scale phylogeny and comparative genomics of the fungal order Sordariales.</title>
        <authorList>
            <person name="Hensen N."/>
            <person name="Bonometti L."/>
            <person name="Westerberg I."/>
            <person name="Brannstrom I.O."/>
            <person name="Guillou S."/>
            <person name="Cros-Aarteil S."/>
            <person name="Calhoun S."/>
            <person name="Haridas S."/>
            <person name="Kuo A."/>
            <person name="Mondo S."/>
            <person name="Pangilinan J."/>
            <person name="Riley R."/>
            <person name="LaButti K."/>
            <person name="Andreopoulos B."/>
            <person name="Lipzen A."/>
            <person name="Chen C."/>
            <person name="Yan M."/>
            <person name="Daum C."/>
            <person name="Ng V."/>
            <person name="Clum A."/>
            <person name="Steindorff A."/>
            <person name="Ohm R.A."/>
            <person name="Martin F."/>
            <person name="Silar P."/>
            <person name="Natvig D.O."/>
            <person name="Lalanne C."/>
            <person name="Gautier V."/>
            <person name="Ament-Velasquez S.L."/>
            <person name="Kruys A."/>
            <person name="Hutchinson M.I."/>
            <person name="Powell A.J."/>
            <person name="Barry K."/>
            <person name="Miller A.N."/>
            <person name="Grigoriev I.V."/>
            <person name="Debuchy R."/>
            <person name="Gladieux P."/>
            <person name="Hiltunen Thoren M."/>
            <person name="Johannesson H."/>
        </authorList>
    </citation>
    <scope>NUCLEOTIDE SEQUENCE [LARGE SCALE GENOMIC DNA]</scope>
    <source>
        <strain evidence="10">CBS 340.73</strain>
    </source>
</reference>
<dbReference type="Proteomes" id="UP001303473">
    <property type="component" value="Unassembled WGS sequence"/>
</dbReference>
<name>A0AAN6RZJ8_9PEZI</name>
<evidence type="ECO:0000256" key="6">
    <source>
        <dbReference type="SAM" id="MobiDB-lite"/>
    </source>
</evidence>
<dbReference type="Pfam" id="PF20684">
    <property type="entry name" value="Fung_rhodopsin"/>
    <property type="match status" value="1"/>
</dbReference>
<comment type="subcellular location">
    <subcellularLocation>
        <location evidence="1">Membrane</location>
        <topology evidence="1">Multi-pass membrane protein</topology>
    </subcellularLocation>
</comment>
<dbReference type="PANTHER" id="PTHR33048">
    <property type="entry name" value="PTH11-LIKE INTEGRAL MEMBRANE PROTEIN (AFU_ORTHOLOGUE AFUA_5G11245)"/>
    <property type="match status" value="1"/>
</dbReference>
<evidence type="ECO:0000259" key="8">
    <source>
        <dbReference type="Pfam" id="PF20684"/>
    </source>
</evidence>
<evidence type="ECO:0000313" key="10">
    <source>
        <dbReference type="Proteomes" id="UP001303473"/>
    </source>
</evidence>
<feature type="compositionally biased region" description="Basic and acidic residues" evidence="6">
    <location>
        <begin position="349"/>
        <end position="363"/>
    </location>
</feature>
<dbReference type="EMBL" id="MU854010">
    <property type="protein sequence ID" value="KAK3934266.1"/>
    <property type="molecule type" value="Genomic_DNA"/>
</dbReference>